<dbReference type="Proteomes" id="UP000518681">
    <property type="component" value="Unassembled WGS sequence"/>
</dbReference>
<dbReference type="RefSeq" id="WP_127837976.1">
    <property type="nucleotide sequence ID" value="NZ_CADFGE010000001.1"/>
</dbReference>
<dbReference type="AlphaFoldDB" id="A0AAW3USW9"/>
<gene>
    <name evidence="1" type="ORF">GGD69_002575</name>
</gene>
<dbReference type="EMBL" id="JACIIK010000004">
    <property type="protein sequence ID" value="MBB6201722.1"/>
    <property type="molecule type" value="Genomic_DNA"/>
</dbReference>
<reference evidence="1 2" key="1">
    <citation type="submission" date="2020-08" db="EMBL/GenBank/DDBJ databases">
        <title>Genomic Encyclopedia of Type Strains, Phase IV (KMG-V): Genome sequencing to study the core and pangenomes of soil and plant-associated prokaryotes.</title>
        <authorList>
            <person name="Whitman W."/>
        </authorList>
    </citation>
    <scope>NUCLEOTIDE SEQUENCE [LARGE SCALE GENOMIC DNA]</scope>
    <source>
        <strain evidence="1 2">SEMIA 4013</strain>
    </source>
</reference>
<protein>
    <submittedName>
        <fullName evidence="1">Uncharacterized protein</fullName>
    </submittedName>
</protein>
<organism evidence="1 2">
    <name type="scientific">Paraburkholderia fungorum</name>
    <dbReference type="NCBI Taxonomy" id="134537"/>
    <lineage>
        <taxon>Bacteria</taxon>
        <taxon>Pseudomonadati</taxon>
        <taxon>Pseudomonadota</taxon>
        <taxon>Betaproteobacteria</taxon>
        <taxon>Burkholderiales</taxon>
        <taxon>Burkholderiaceae</taxon>
        <taxon>Paraburkholderia</taxon>
    </lineage>
</organism>
<evidence type="ECO:0000313" key="1">
    <source>
        <dbReference type="EMBL" id="MBB6201722.1"/>
    </source>
</evidence>
<proteinExistence type="predicted"/>
<evidence type="ECO:0000313" key="2">
    <source>
        <dbReference type="Proteomes" id="UP000518681"/>
    </source>
</evidence>
<accession>A0AAW3USW9</accession>
<sequence length="70" mass="7413">MRERNRSTSATLSIIIASTSINQMCDIDVNTLGNRNMPVSMGATLTGIALTRVDTAHNSVNASRPPAKVA</sequence>
<comment type="caution">
    <text evidence="1">The sequence shown here is derived from an EMBL/GenBank/DDBJ whole genome shotgun (WGS) entry which is preliminary data.</text>
</comment>
<name>A0AAW3USW9_9BURK</name>